<accession>A0A091BKF8</accession>
<reference evidence="2 3" key="1">
    <citation type="submission" date="2013-09" db="EMBL/GenBank/DDBJ databases">
        <title>Genome sequencing of Arenimonas malthae.</title>
        <authorList>
            <person name="Chen F."/>
            <person name="Wang G."/>
        </authorList>
    </citation>
    <scope>NUCLEOTIDE SEQUENCE [LARGE SCALE GENOMIC DNA]</scope>
    <source>
        <strain evidence="2 3">CC-JY-1</strain>
    </source>
</reference>
<sequence>MVPEQAGAGTLGEPGGMDREKRLEQALRNAAALARQGDSNADYAARRFARELKQIRSAREAEGASSSDKYRVTAPDGTAYEVTAPAGATEDQVLAYAQERHSNGAAQSASATSGPWERYQRPQDKQGPWTRYQQTSGGSAIREAELADGTILEFPANTSDEVIDRTVKTYLQQGSETRAQPRGLAQETGRQLGLTARHGLEGIGNFLGIFSDPIAEAGNAALGTEGQPRPFMRAGELATWAADSMGLPQPDNGFERVVGGASRALVGAAPTLGAGGLASQAPGLTGQFGKALAASPGYQLSASASGGGASEIARESGAGPTGQMLAGLAGATAPANTSALARLATRGGEAGRQSMLANLVTFGKSGAGSPSLGQATEGRVTRGLEALLARTPGGSGVMARSGDAQQSGMGRQVRQIADSLSTRADPAQAGRAIERGVLGPNGFSANFRRTANSLYSEVDQYLPGNSGVDVSKTKAALDSLASPTPGAVNTSRALASSRVGAIRDALEADLTASSASGPFAGLGVSSRPTLPYQALKNLRTRMGDLIADSTFATDVPTKQLRQVYAALTEDMDAAARATGNPRAVQAASRANAYYRAGMNRMEVLERVIDRNGGPEKVFSAATSGTREGATTLRAVLQSLPEDGQKQLAAAVIRRMGRANPSAQDDIGEQFSSERFLTMWNSMAPEAKSALFGRLGPDYVRAMETVAKAAANQRQGAQVFRNPSQTTDAAIQAGTVFSFLTTLGTGNVGTAALIGGGVGLANLTARGLTSPTVVKWLARQTQVPFAALPVQIAQLKVEARASGDEEAIEFARELEQTVERQR</sequence>
<protein>
    <submittedName>
        <fullName evidence="2">Uncharacterized protein</fullName>
    </submittedName>
</protein>
<evidence type="ECO:0000256" key="1">
    <source>
        <dbReference type="SAM" id="MobiDB-lite"/>
    </source>
</evidence>
<evidence type="ECO:0000313" key="2">
    <source>
        <dbReference type="EMBL" id="KFN51982.1"/>
    </source>
</evidence>
<organism evidence="2 3">
    <name type="scientific">Arenimonas malthae CC-JY-1</name>
    <dbReference type="NCBI Taxonomy" id="1384054"/>
    <lineage>
        <taxon>Bacteria</taxon>
        <taxon>Pseudomonadati</taxon>
        <taxon>Pseudomonadota</taxon>
        <taxon>Gammaproteobacteria</taxon>
        <taxon>Lysobacterales</taxon>
        <taxon>Lysobacteraceae</taxon>
        <taxon>Arenimonas</taxon>
    </lineage>
</organism>
<dbReference type="PATRIC" id="fig|1384054.3.peg.363"/>
<feature type="region of interest" description="Disordered" evidence="1">
    <location>
        <begin position="101"/>
        <end position="138"/>
    </location>
</feature>
<comment type="caution">
    <text evidence="2">The sequence shown here is derived from an EMBL/GenBank/DDBJ whole genome shotgun (WGS) entry which is preliminary data.</text>
</comment>
<gene>
    <name evidence="2" type="ORF">N790_13250</name>
</gene>
<keyword evidence="3" id="KW-1185">Reference proteome</keyword>
<feature type="compositionally biased region" description="Polar residues" evidence="1">
    <location>
        <begin position="104"/>
        <end position="113"/>
    </location>
</feature>
<evidence type="ECO:0000313" key="3">
    <source>
        <dbReference type="Proteomes" id="UP000029392"/>
    </source>
</evidence>
<dbReference type="AlphaFoldDB" id="A0A091BKF8"/>
<dbReference type="eggNOG" id="COG4678">
    <property type="taxonomic scope" value="Bacteria"/>
</dbReference>
<dbReference type="Proteomes" id="UP000029392">
    <property type="component" value="Unassembled WGS sequence"/>
</dbReference>
<proteinExistence type="predicted"/>
<name>A0A091BKF8_9GAMM</name>
<feature type="region of interest" description="Disordered" evidence="1">
    <location>
        <begin position="304"/>
        <end position="325"/>
    </location>
</feature>
<dbReference type="EMBL" id="AVCH01000016">
    <property type="protein sequence ID" value="KFN51982.1"/>
    <property type="molecule type" value="Genomic_DNA"/>
</dbReference>